<reference evidence="4" key="1">
    <citation type="journal article" date="2018" name="DNA Res.">
        <title>Multiple hybrid de novo genome assembly of finger millet, an orphan allotetraploid crop.</title>
        <authorList>
            <person name="Hatakeyama M."/>
            <person name="Aluri S."/>
            <person name="Balachadran M.T."/>
            <person name="Sivarajan S.R."/>
            <person name="Patrignani A."/>
            <person name="Gruter S."/>
            <person name="Poveda L."/>
            <person name="Shimizu-Inatsugi R."/>
            <person name="Baeten J."/>
            <person name="Francoijs K.J."/>
            <person name="Nataraja K.N."/>
            <person name="Reddy Y.A.N."/>
            <person name="Phadnis S."/>
            <person name="Ravikumar R.L."/>
            <person name="Schlapbach R."/>
            <person name="Sreeman S.M."/>
            <person name="Shimizu K.K."/>
        </authorList>
    </citation>
    <scope>NUCLEOTIDE SEQUENCE</scope>
</reference>
<comment type="similarity">
    <text evidence="1">Belongs to the serpin family.</text>
</comment>
<protein>
    <recommendedName>
        <fullName evidence="3">Serpin domain-containing protein</fullName>
    </recommendedName>
</protein>
<dbReference type="Gene3D" id="3.30.497.10">
    <property type="entry name" value="Antithrombin, subunit I, domain 2"/>
    <property type="match status" value="1"/>
</dbReference>
<name>A0AAV5CTQ2_ELECO</name>
<proteinExistence type="inferred from homology"/>
<dbReference type="InterPro" id="IPR042178">
    <property type="entry name" value="Serpin_sf_1"/>
</dbReference>
<evidence type="ECO:0000256" key="1">
    <source>
        <dbReference type="ARBA" id="ARBA00009500"/>
    </source>
</evidence>
<comment type="caution">
    <text evidence="4">The sequence shown here is derived from an EMBL/GenBank/DDBJ whole genome shotgun (WGS) entry which is preliminary data.</text>
</comment>
<feature type="compositionally biased region" description="Low complexity" evidence="2">
    <location>
        <begin position="81"/>
        <end position="101"/>
    </location>
</feature>
<feature type="region of interest" description="Disordered" evidence="2">
    <location>
        <begin position="118"/>
        <end position="141"/>
    </location>
</feature>
<evidence type="ECO:0000313" key="4">
    <source>
        <dbReference type="EMBL" id="GJN01327.1"/>
    </source>
</evidence>
<dbReference type="Pfam" id="PF00079">
    <property type="entry name" value="Serpin"/>
    <property type="match status" value="1"/>
</dbReference>
<dbReference type="AlphaFoldDB" id="A0AAV5CTQ2"/>
<keyword evidence="5" id="KW-1185">Reference proteome</keyword>
<accession>A0AAV5CTQ2</accession>
<evidence type="ECO:0000313" key="5">
    <source>
        <dbReference type="Proteomes" id="UP001054889"/>
    </source>
</evidence>
<evidence type="ECO:0000259" key="3">
    <source>
        <dbReference type="Pfam" id="PF00079"/>
    </source>
</evidence>
<dbReference type="EMBL" id="BQKI01000009">
    <property type="protein sequence ID" value="GJN01327.1"/>
    <property type="molecule type" value="Genomic_DNA"/>
</dbReference>
<feature type="region of interest" description="Disordered" evidence="2">
    <location>
        <begin position="81"/>
        <end position="102"/>
    </location>
</feature>
<dbReference type="InterPro" id="IPR023796">
    <property type="entry name" value="Serpin_dom"/>
</dbReference>
<evidence type="ECO:0000256" key="2">
    <source>
        <dbReference type="SAM" id="MobiDB-lite"/>
    </source>
</evidence>
<dbReference type="SUPFAM" id="SSF56574">
    <property type="entry name" value="Serpins"/>
    <property type="match status" value="1"/>
</dbReference>
<gene>
    <name evidence="4" type="primary">ga18586</name>
    <name evidence="4" type="ORF">PR202_ga18586</name>
</gene>
<dbReference type="Proteomes" id="UP001054889">
    <property type="component" value="Unassembled WGS sequence"/>
</dbReference>
<sequence>MKHGEDAAVKDQVALSMRLLCHLASLDEPTNLAFSPLSFHVVLSLLASGATGATRDQIVAFLGTAGADAHLSRTSFLRAPSTAIPRPSSSPTPSTSMVTGTIHSSPISLRTAHSLHDREPPAHIHGHRLPPRLQRPVHALQ</sequence>
<reference evidence="4" key="2">
    <citation type="submission" date="2021-12" db="EMBL/GenBank/DDBJ databases">
        <title>Resequencing data analysis of finger millet.</title>
        <authorList>
            <person name="Hatakeyama M."/>
            <person name="Aluri S."/>
            <person name="Balachadran M.T."/>
            <person name="Sivarajan S.R."/>
            <person name="Poveda L."/>
            <person name="Shimizu-Inatsugi R."/>
            <person name="Schlapbach R."/>
            <person name="Sreeman S.M."/>
            <person name="Shimizu K.K."/>
        </authorList>
    </citation>
    <scope>NUCLEOTIDE SEQUENCE</scope>
</reference>
<dbReference type="InterPro" id="IPR036186">
    <property type="entry name" value="Serpin_sf"/>
</dbReference>
<feature type="domain" description="Serpin" evidence="3">
    <location>
        <begin position="14"/>
        <end position="69"/>
    </location>
</feature>
<organism evidence="4 5">
    <name type="scientific">Eleusine coracana subsp. coracana</name>
    <dbReference type="NCBI Taxonomy" id="191504"/>
    <lineage>
        <taxon>Eukaryota</taxon>
        <taxon>Viridiplantae</taxon>
        <taxon>Streptophyta</taxon>
        <taxon>Embryophyta</taxon>
        <taxon>Tracheophyta</taxon>
        <taxon>Spermatophyta</taxon>
        <taxon>Magnoliopsida</taxon>
        <taxon>Liliopsida</taxon>
        <taxon>Poales</taxon>
        <taxon>Poaceae</taxon>
        <taxon>PACMAD clade</taxon>
        <taxon>Chloridoideae</taxon>
        <taxon>Cynodonteae</taxon>
        <taxon>Eleusininae</taxon>
        <taxon>Eleusine</taxon>
    </lineage>
</organism>